<gene>
    <name evidence="2" type="ORF">HD599_000133</name>
</gene>
<sequence>MITNSRIWVIAGVLLIVVIFVLGGLLGVKPQLDAAAANDSERAGVEVLNLQQRAELLRLREESAQTAAITAEVAELQELIPAEAKLDDLIGELAVLQTTYGVSITAYSSLDEALFMPTEEALATLPASITSNNFTTTAIQLSIAGSRDNMMAFVDGLQRGSRLFLASDITMSSVDTVDIKGFVYRLLETPVVDPTAAAVDGAVTDTGAVAE</sequence>
<dbReference type="EMBL" id="JACHMJ010000001">
    <property type="protein sequence ID" value="MBB5841810.1"/>
    <property type="molecule type" value="Genomic_DNA"/>
</dbReference>
<dbReference type="Gene3D" id="3.30.70.60">
    <property type="match status" value="1"/>
</dbReference>
<keyword evidence="1" id="KW-1133">Transmembrane helix</keyword>
<protein>
    <submittedName>
        <fullName evidence="2">Tfp pilus assembly protein PilO</fullName>
    </submittedName>
</protein>
<dbReference type="RefSeq" id="WP_184232698.1">
    <property type="nucleotide sequence ID" value="NZ_JACHMJ010000001.1"/>
</dbReference>
<proteinExistence type="predicted"/>
<keyword evidence="1" id="KW-0812">Transmembrane</keyword>
<keyword evidence="3" id="KW-1185">Reference proteome</keyword>
<evidence type="ECO:0000313" key="3">
    <source>
        <dbReference type="Proteomes" id="UP000536685"/>
    </source>
</evidence>
<reference evidence="2 3" key="1">
    <citation type="submission" date="2020-08" db="EMBL/GenBank/DDBJ databases">
        <title>Sequencing the genomes of 1000 actinobacteria strains.</title>
        <authorList>
            <person name="Klenk H.-P."/>
        </authorList>
    </citation>
    <scope>NUCLEOTIDE SEQUENCE [LARGE SCALE GENOMIC DNA]</scope>
    <source>
        <strain evidence="2 3">DSM 105784</strain>
    </source>
</reference>
<name>A0A841ADL7_9MICO</name>
<comment type="caution">
    <text evidence="2">The sequence shown here is derived from an EMBL/GenBank/DDBJ whole genome shotgun (WGS) entry which is preliminary data.</text>
</comment>
<accession>A0A841ADL7</accession>
<feature type="transmembrane region" description="Helical" evidence="1">
    <location>
        <begin position="7"/>
        <end position="28"/>
    </location>
</feature>
<keyword evidence="1" id="KW-0472">Membrane</keyword>
<evidence type="ECO:0000313" key="2">
    <source>
        <dbReference type="EMBL" id="MBB5841810.1"/>
    </source>
</evidence>
<organism evidence="2 3">
    <name type="scientific">Conyzicola lurida</name>
    <dbReference type="NCBI Taxonomy" id="1172621"/>
    <lineage>
        <taxon>Bacteria</taxon>
        <taxon>Bacillati</taxon>
        <taxon>Actinomycetota</taxon>
        <taxon>Actinomycetes</taxon>
        <taxon>Micrococcales</taxon>
        <taxon>Microbacteriaceae</taxon>
        <taxon>Conyzicola</taxon>
    </lineage>
</organism>
<dbReference type="InterPro" id="IPR014717">
    <property type="entry name" value="Transl_elong_EF1B/ribsomal_bS6"/>
</dbReference>
<dbReference type="Proteomes" id="UP000536685">
    <property type="component" value="Unassembled WGS sequence"/>
</dbReference>
<dbReference type="AlphaFoldDB" id="A0A841ADL7"/>
<evidence type="ECO:0000256" key="1">
    <source>
        <dbReference type="SAM" id="Phobius"/>
    </source>
</evidence>